<dbReference type="Gene3D" id="3.40.50.2000">
    <property type="entry name" value="Glycogen Phosphorylase B"/>
    <property type="match status" value="2"/>
</dbReference>
<evidence type="ECO:0000256" key="3">
    <source>
        <dbReference type="ARBA" id="ARBA00022679"/>
    </source>
</evidence>
<dbReference type="PANTHER" id="PTHR48046:SF4">
    <property type="entry name" value="GLYCOSYLTRANSFERASE"/>
    <property type="match status" value="1"/>
</dbReference>
<gene>
    <name evidence="7" type="primary">LOC107420196</name>
</gene>
<keyword evidence="3 4" id="KW-0808">Transferase</keyword>
<evidence type="ECO:0000256" key="1">
    <source>
        <dbReference type="ARBA" id="ARBA00009995"/>
    </source>
</evidence>
<keyword evidence="2 4" id="KW-0328">Glycosyltransferase</keyword>
<protein>
    <recommendedName>
        <fullName evidence="5">Glycosyltransferase</fullName>
        <ecNumber evidence="5">2.4.1.-</ecNumber>
    </recommendedName>
</protein>
<dbReference type="CDD" id="cd03784">
    <property type="entry name" value="GT1_Gtf-like"/>
    <property type="match status" value="1"/>
</dbReference>
<accession>A0ABM3IP39</accession>
<evidence type="ECO:0000256" key="2">
    <source>
        <dbReference type="ARBA" id="ARBA00022676"/>
    </source>
</evidence>
<sequence length="483" mass="53135">MVLAESEIATTPHVAVVSSPGMGHIIPLFEFARCLVTLHGLHVSFLNITTEASTAQMQLLHSPNLPSGLDVVDLPLVDLSTLVSKDALVLTRLSINVEQSFGCLKSVLLNLGKLNALVIDLFCTQAFDVCKELSIPVYSFCTTSAAFLAFSLYIPTMDREIEGEYVDLPEPVRLPGCSRVRIEDLLDQVRDRKNDEYKWYKYHVSRLPKAAGILVNTWEDLEPIALGAIRENPVYTEIPTPQIYPVGPLIKDIEPLTASDVDCLAWLDKQPTDSVIFIALGSGGTLSTQQLTEFAWGLELSGQRFIWVVRLPSDIACDMASFFCAGDGEAINDGREMEYLPEGFLERTKEVGLVVSSWAPQVAVLSHPSTGAFVSHCGWNSSLESVRCGVPMIGWPLYAEQRMNATMLMEDVGVLTKPVVEPGQKTIGRLEIERLMRTAIEGEEGKACRRKAKELKESAGKTLSIGGASYESLSHLAKQWKAY</sequence>
<dbReference type="SUPFAM" id="SSF53756">
    <property type="entry name" value="UDP-Glycosyltransferase/glycogen phosphorylase"/>
    <property type="match status" value="1"/>
</dbReference>
<evidence type="ECO:0000256" key="5">
    <source>
        <dbReference type="RuleBase" id="RU362057"/>
    </source>
</evidence>
<dbReference type="GeneID" id="107420196"/>
<evidence type="ECO:0000256" key="4">
    <source>
        <dbReference type="RuleBase" id="RU003718"/>
    </source>
</evidence>
<dbReference type="InterPro" id="IPR002213">
    <property type="entry name" value="UDP_glucos_trans"/>
</dbReference>
<reference evidence="7" key="1">
    <citation type="submission" date="2025-08" db="UniProtKB">
        <authorList>
            <consortium name="RefSeq"/>
        </authorList>
    </citation>
    <scope>IDENTIFICATION</scope>
    <source>
        <tissue evidence="7">Seedling</tissue>
    </source>
</reference>
<comment type="similarity">
    <text evidence="1 4">Belongs to the UDP-glycosyltransferase family.</text>
</comment>
<dbReference type="Pfam" id="PF00201">
    <property type="entry name" value="UDPGT"/>
    <property type="match status" value="1"/>
</dbReference>
<dbReference type="InterPro" id="IPR035595">
    <property type="entry name" value="UDP_glycos_trans_CS"/>
</dbReference>
<dbReference type="PROSITE" id="PS00375">
    <property type="entry name" value="UDPGT"/>
    <property type="match status" value="1"/>
</dbReference>
<evidence type="ECO:0000313" key="6">
    <source>
        <dbReference type="Proteomes" id="UP001652623"/>
    </source>
</evidence>
<organism evidence="6 7">
    <name type="scientific">Ziziphus jujuba</name>
    <name type="common">Chinese jujube</name>
    <name type="synonym">Ziziphus sativa</name>
    <dbReference type="NCBI Taxonomy" id="326968"/>
    <lineage>
        <taxon>Eukaryota</taxon>
        <taxon>Viridiplantae</taxon>
        <taxon>Streptophyta</taxon>
        <taxon>Embryophyta</taxon>
        <taxon>Tracheophyta</taxon>
        <taxon>Spermatophyta</taxon>
        <taxon>Magnoliopsida</taxon>
        <taxon>eudicotyledons</taxon>
        <taxon>Gunneridae</taxon>
        <taxon>Pentapetalae</taxon>
        <taxon>rosids</taxon>
        <taxon>fabids</taxon>
        <taxon>Rosales</taxon>
        <taxon>Rhamnaceae</taxon>
        <taxon>Paliureae</taxon>
        <taxon>Ziziphus</taxon>
    </lineage>
</organism>
<proteinExistence type="inferred from homology"/>
<dbReference type="PANTHER" id="PTHR48046">
    <property type="entry name" value="UDP-GLYCOSYLTRANSFERASE 72E1"/>
    <property type="match status" value="1"/>
</dbReference>
<keyword evidence="6" id="KW-1185">Reference proteome</keyword>
<dbReference type="EC" id="2.4.1.-" evidence="5"/>
<name>A0ABM3IP39_ZIZJJ</name>
<dbReference type="Proteomes" id="UP001652623">
    <property type="component" value="Chromosome 5"/>
</dbReference>
<evidence type="ECO:0000313" key="7">
    <source>
        <dbReference type="RefSeq" id="XP_048332497.2"/>
    </source>
</evidence>
<dbReference type="RefSeq" id="XP_048332497.2">
    <property type="nucleotide sequence ID" value="XM_048476540.2"/>
</dbReference>